<name>A0A1U7HFG9_9CYAN</name>
<comment type="caution">
    <text evidence="2">The sequence shown here is derived from an EMBL/GenBank/DDBJ whole genome shotgun (WGS) entry which is preliminary data.</text>
</comment>
<evidence type="ECO:0000313" key="2">
    <source>
        <dbReference type="EMBL" id="OKH22323.1"/>
    </source>
</evidence>
<proteinExistence type="predicted"/>
<dbReference type="Pfam" id="PF04955">
    <property type="entry name" value="HupE_UreJ"/>
    <property type="match status" value="1"/>
</dbReference>
<evidence type="ECO:0000256" key="1">
    <source>
        <dbReference type="SAM" id="Phobius"/>
    </source>
</evidence>
<keyword evidence="1" id="KW-0812">Transmembrane</keyword>
<keyword evidence="3" id="KW-1185">Reference proteome</keyword>
<accession>A0A1U7HFG9</accession>
<dbReference type="STRING" id="1921803.NIES593_12665"/>
<dbReference type="InterPro" id="IPR007038">
    <property type="entry name" value="HupE_UreJ"/>
</dbReference>
<feature type="transmembrane region" description="Helical" evidence="1">
    <location>
        <begin position="81"/>
        <end position="102"/>
    </location>
</feature>
<organism evidence="2 3">
    <name type="scientific">Hydrococcus rivularis NIES-593</name>
    <dbReference type="NCBI Taxonomy" id="1921803"/>
    <lineage>
        <taxon>Bacteria</taxon>
        <taxon>Bacillati</taxon>
        <taxon>Cyanobacteriota</taxon>
        <taxon>Cyanophyceae</taxon>
        <taxon>Pleurocapsales</taxon>
        <taxon>Hydrococcaceae</taxon>
        <taxon>Hydrococcus</taxon>
    </lineage>
</organism>
<feature type="transmembrane region" description="Helical" evidence="1">
    <location>
        <begin position="108"/>
        <end position="126"/>
    </location>
</feature>
<feature type="transmembrane region" description="Helical" evidence="1">
    <location>
        <begin position="133"/>
        <end position="153"/>
    </location>
</feature>
<feature type="transmembrane region" description="Helical" evidence="1">
    <location>
        <begin position="203"/>
        <end position="222"/>
    </location>
</feature>
<keyword evidence="1" id="KW-0472">Membrane</keyword>
<dbReference type="Proteomes" id="UP000186868">
    <property type="component" value="Unassembled WGS sequence"/>
</dbReference>
<dbReference type="RefSeq" id="WP_073599932.1">
    <property type="nucleotide sequence ID" value="NZ_MRCB01000014.1"/>
</dbReference>
<reference evidence="2 3" key="1">
    <citation type="submission" date="2016-11" db="EMBL/GenBank/DDBJ databases">
        <title>Draft Genome Sequences of Nine Cyanobacterial Strains from Diverse Habitats.</title>
        <authorList>
            <person name="Zhu T."/>
            <person name="Hou S."/>
            <person name="Lu X."/>
            <person name="Hess W.R."/>
        </authorList>
    </citation>
    <scope>NUCLEOTIDE SEQUENCE [LARGE SCALE GENOMIC DNA]</scope>
    <source>
        <strain evidence="2 3">NIES-593</strain>
    </source>
</reference>
<protein>
    <submittedName>
        <fullName evidence="2">Urease accessory protein UreJ</fullName>
    </submittedName>
</protein>
<keyword evidence="1" id="KW-1133">Transmembrane helix</keyword>
<gene>
    <name evidence="2" type="ORF">NIES593_12665</name>
</gene>
<dbReference type="PIRSF" id="PIRSF016919">
    <property type="entry name" value="HupE_UreJ"/>
    <property type="match status" value="1"/>
</dbReference>
<dbReference type="AlphaFoldDB" id="A0A1U7HFG9"/>
<sequence>MFNLTVSQRWFKIGTLSTVVAIAFLGFARQAMAHHAIGGNTPANFFEGFTSGLAHPIIGLDHFAFVVAIGAIAAVVDRGIYIPTVFILGTLLGTGIHLQAVNLPSPEIIISASVVLFGILLALRNIRVNPPKFYGIVLAALAIVAGIFHGYAYGESIVGAQMTPLVAYLAGFAIIQSLVNTTIWAISQVILEKFSDRAFPVTRSLGLAISTIGVIFLTASMIG</sequence>
<feature type="transmembrane region" description="Helical" evidence="1">
    <location>
        <begin position="165"/>
        <end position="191"/>
    </location>
</feature>
<evidence type="ECO:0000313" key="3">
    <source>
        <dbReference type="Proteomes" id="UP000186868"/>
    </source>
</evidence>
<feature type="transmembrane region" description="Helical" evidence="1">
    <location>
        <begin position="57"/>
        <end position="76"/>
    </location>
</feature>
<dbReference type="EMBL" id="MRCB01000014">
    <property type="protein sequence ID" value="OKH22323.1"/>
    <property type="molecule type" value="Genomic_DNA"/>
</dbReference>
<dbReference type="OrthoDB" id="9808192at2"/>